<dbReference type="PANTHER" id="PTHR46847:SF1">
    <property type="entry name" value="D-ALLOSE-BINDING PERIPLASMIC PROTEIN-RELATED"/>
    <property type="match status" value="1"/>
</dbReference>
<evidence type="ECO:0000256" key="2">
    <source>
        <dbReference type="ARBA" id="ARBA00007639"/>
    </source>
</evidence>
<dbReference type="KEGG" id="afy:BW247_00115"/>
<dbReference type="Proteomes" id="UP000243807">
    <property type="component" value="Chromosome"/>
</dbReference>
<proteinExistence type="inferred from homology"/>
<dbReference type="AlphaFoldDB" id="A0A1P8UD34"/>
<accession>A0A1P8UD34</accession>
<evidence type="ECO:0000256" key="3">
    <source>
        <dbReference type="ARBA" id="ARBA00022729"/>
    </source>
</evidence>
<sequence length="305" mass="32392">MKTLKQKFLRSLLVAAAGLFAAVPIAASATQQYTFALLLSTLNNPYFVTMKNSAQAEAKRLGVKLLVLDGNNSSTTQSNQVRTAIARKVNLLLINPTNATAMSPAVKEANRAGVPVIFVDRKTDAGKAIGFFASDNVQAGEQACNYISQRLHGKGQIAMLLGIPGASATNERSAGCETALKKHPGIHIVARQTANFSREDGLNVMRNVLIAHPNLDAVYAENGQMGIGAMKAIDSASTQHKPFIVIVGSNSPYQQKLIKEGKIALSVAQQPGKMVAMAIEAGQHYLQDGVLFVPVPLMMDKAPGA</sequence>
<name>A0A1P8UD34_9GAMM</name>
<comment type="subcellular location">
    <subcellularLocation>
        <location evidence="1">Cell envelope</location>
    </subcellularLocation>
</comment>
<evidence type="ECO:0000313" key="6">
    <source>
        <dbReference type="EMBL" id="APZ41703.1"/>
    </source>
</evidence>
<keyword evidence="3 4" id="KW-0732">Signal</keyword>
<dbReference type="InterPro" id="IPR028082">
    <property type="entry name" value="Peripla_BP_I"/>
</dbReference>
<dbReference type="GO" id="GO:0030313">
    <property type="term" value="C:cell envelope"/>
    <property type="evidence" value="ECO:0007669"/>
    <property type="project" value="UniProtKB-SubCell"/>
</dbReference>
<feature type="signal peptide" evidence="4">
    <location>
        <begin position="1"/>
        <end position="21"/>
    </location>
</feature>
<evidence type="ECO:0000256" key="4">
    <source>
        <dbReference type="SAM" id="SignalP"/>
    </source>
</evidence>
<reference evidence="6 7" key="1">
    <citation type="submission" date="2017-01" db="EMBL/GenBank/DDBJ databases">
        <title>Draft sequence of Acidihalobacter ferrooxidans strain DSM 14175 (strain V8).</title>
        <authorList>
            <person name="Khaleque H.N."/>
            <person name="Ramsay J.P."/>
            <person name="Murphy R.J.T."/>
            <person name="Kaksonen A.H."/>
            <person name="Boxall N.J."/>
            <person name="Watkin E.L.J."/>
        </authorList>
    </citation>
    <scope>NUCLEOTIDE SEQUENCE [LARGE SCALE GENOMIC DNA]</scope>
    <source>
        <strain evidence="6 7">V8</strain>
    </source>
</reference>
<dbReference type="InterPro" id="IPR025997">
    <property type="entry name" value="SBP_2_dom"/>
</dbReference>
<dbReference type="GO" id="GO:0055085">
    <property type="term" value="P:transmembrane transport"/>
    <property type="evidence" value="ECO:0007669"/>
    <property type="project" value="UniProtKB-ARBA"/>
</dbReference>
<dbReference type="GO" id="GO:0030246">
    <property type="term" value="F:carbohydrate binding"/>
    <property type="evidence" value="ECO:0007669"/>
    <property type="project" value="UniProtKB-ARBA"/>
</dbReference>
<feature type="domain" description="Periplasmic binding protein" evidence="5">
    <location>
        <begin position="35"/>
        <end position="287"/>
    </location>
</feature>
<comment type="similarity">
    <text evidence="2">Belongs to the bacterial solute-binding protein 2 family.</text>
</comment>
<evidence type="ECO:0000259" key="5">
    <source>
        <dbReference type="Pfam" id="PF13407"/>
    </source>
</evidence>
<dbReference type="STRING" id="1765967.BW247_00115"/>
<dbReference type="Gene3D" id="3.40.50.2300">
    <property type="match status" value="2"/>
</dbReference>
<dbReference type="RefSeq" id="WP_076835031.1">
    <property type="nucleotide sequence ID" value="NZ_CP019434.1"/>
</dbReference>
<dbReference type="EMBL" id="CP019434">
    <property type="protein sequence ID" value="APZ41703.1"/>
    <property type="molecule type" value="Genomic_DNA"/>
</dbReference>
<dbReference type="Pfam" id="PF13407">
    <property type="entry name" value="Peripla_BP_4"/>
    <property type="match status" value="1"/>
</dbReference>
<organism evidence="6 7">
    <name type="scientific">Acidihalobacter ferrooxydans</name>
    <dbReference type="NCBI Taxonomy" id="1765967"/>
    <lineage>
        <taxon>Bacteria</taxon>
        <taxon>Pseudomonadati</taxon>
        <taxon>Pseudomonadota</taxon>
        <taxon>Gammaproteobacteria</taxon>
        <taxon>Chromatiales</taxon>
        <taxon>Ectothiorhodospiraceae</taxon>
        <taxon>Acidihalobacter</taxon>
    </lineage>
</organism>
<dbReference type="SUPFAM" id="SSF53822">
    <property type="entry name" value="Periplasmic binding protein-like I"/>
    <property type="match status" value="1"/>
</dbReference>
<keyword evidence="7" id="KW-1185">Reference proteome</keyword>
<protein>
    <submittedName>
        <fullName evidence="6">D-ribose-binding protein</fullName>
    </submittedName>
</protein>
<feature type="chain" id="PRO_5012117090" evidence="4">
    <location>
        <begin position="22"/>
        <end position="305"/>
    </location>
</feature>
<evidence type="ECO:0000256" key="1">
    <source>
        <dbReference type="ARBA" id="ARBA00004196"/>
    </source>
</evidence>
<dbReference type="CDD" id="cd06323">
    <property type="entry name" value="PBP1_ribose_binding"/>
    <property type="match status" value="1"/>
</dbReference>
<dbReference type="OrthoDB" id="9798934at2"/>
<dbReference type="PANTHER" id="PTHR46847">
    <property type="entry name" value="D-ALLOSE-BINDING PERIPLASMIC PROTEIN-RELATED"/>
    <property type="match status" value="1"/>
</dbReference>
<gene>
    <name evidence="6" type="ORF">BW247_00115</name>
</gene>
<evidence type="ECO:0000313" key="7">
    <source>
        <dbReference type="Proteomes" id="UP000243807"/>
    </source>
</evidence>